<keyword evidence="2" id="KW-0732">Signal</keyword>
<reference evidence="3 4" key="1">
    <citation type="submission" date="2021-05" db="EMBL/GenBank/DDBJ databases">
        <title>Kineosporia and Streptomyces sp. nov. two new marine actinobacteria isolated from Coral.</title>
        <authorList>
            <person name="Buangrab K."/>
            <person name="Sutthacheep M."/>
            <person name="Yeemin T."/>
            <person name="Harunari E."/>
            <person name="Igarashi Y."/>
            <person name="Kanchanasin P."/>
            <person name="Tanasupawat S."/>
            <person name="Phongsopitanun W."/>
        </authorList>
    </citation>
    <scope>NUCLEOTIDE SEQUENCE [LARGE SCALE GENOMIC DNA]</scope>
    <source>
        <strain evidence="3 4">J2-2</strain>
    </source>
</reference>
<evidence type="ECO:0000313" key="3">
    <source>
        <dbReference type="EMBL" id="MBT0769490.1"/>
    </source>
</evidence>
<comment type="caution">
    <text evidence="3">The sequence shown here is derived from an EMBL/GenBank/DDBJ whole genome shotgun (WGS) entry which is preliminary data.</text>
</comment>
<evidence type="ECO:0000256" key="2">
    <source>
        <dbReference type="SAM" id="SignalP"/>
    </source>
</evidence>
<organism evidence="3 4">
    <name type="scientific">Kineosporia corallincola</name>
    <dbReference type="NCBI Taxonomy" id="2835133"/>
    <lineage>
        <taxon>Bacteria</taxon>
        <taxon>Bacillati</taxon>
        <taxon>Actinomycetota</taxon>
        <taxon>Actinomycetes</taxon>
        <taxon>Kineosporiales</taxon>
        <taxon>Kineosporiaceae</taxon>
        <taxon>Kineosporia</taxon>
    </lineage>
</organism>
<feature type="region of interest" description="Disordered" evidence="1">
    <location>
        <begin position="31"/>
        <end position="61"/>
    </location>
</feature>
<dbReference type="EMBL" id="JAHBAY010000004">
    <property type="protein sequence ID" value="MBT0769490.1"/>
    <property type="molecule type" value="Genomic_DNA"/>
</dbReference>
<evidence type="ECO:0000313" key="4">
    <source>
        <dbReference type="Proteomes" id="UP001197247"/>
    </source>
</evidence>
<gene>
    <name evidence="3" type="ORF">KIH74_11200</name>
</gene>
<evidence type="ECO:0008006" key="5">
    <source>
        <dbReference type="Google" id="ProtNLM"/>
    </source>
</evidence>
<dbReference type="PROSITE" id="PS51257">
    <property type="entry name" value="PROKAR_LIPOPROTEIN"/>
    <property type="match status" value="1"/>
</dbReference>
<keyword evidence="4" id="KW-1185">Reference proteome</keyword>
<name>A0ABS5TEH3_9ACTN</name>
<feature type="signal peptide" evidence="2">
    <location>
        <begin position="1"/>
        <end position="23"/>
    </location>
</feature>
<proteinExistence type="predicted"/>
<feature type="chain" id="PRO_5047094534" description="Lipoprotein" evidence="2">
    <location>
        <begin position="24"/>
        <end position="191"/>
    </location>
</feature>
<protein>
    <recommendedName>
        <fullName evidence="5">Lipoprotein</fullName>
    </recommendedName>
</protein>
<accession>A0ABS5TEH3</accession>
<dbReference type="Proteomes" id="UP001197247">
    <property type="component" value="Unassembled WGS sequence"/>
</dbReference>
<dbReference type="RefSeq" id="WP_214155792.1">
    <property type="nucleotide sequence ID" value="NZ_JAHBAY010000004.1"/>
</dbReference>
<evidence type="ECO:0000256" key="1">
    <source>
        <dbReference type="SAM" id="MobiDB-lite"/>
    </source>
</evidence>
<sequence length="191" mass="19562">MTSKRSVMMRSLLVGPGVTVLLAACGGGSDEAAAPEATSVPAATGEASASATPSASATTDPARIAKVKAQAEKTIQQYRDAGYTAQADQQQAALKALLDGTAPDDTEKIGGIACTLVEGTLSQVEGLDADDAQEVFSATLDYAVKGSSNDLNQTFDGVDLDGRMSDTCADVHTKALKATGLKSLNDLPQYF</sequence>